<name>A0ABW4DLQ7_9LACO</name>
<dbReference type="PROSITE" id="PS00383">
    <property type="entry name" value="TYR_PHOSPHATASE_1"/>
    <property type="match status" value="1"/>
</dbReference>
<organism evidence="3 4">
    <name type="scientific">Lapidilactobacillus mulanensis</name>
    <dbReference type="NCBI Taxonomy" id="2485999"/>
    <lineage>
        <taxon>Bacteria</taxon>
        <taxon>Bacillati</taxon>
        <taxon>Bacillota</taxon>
        <taxon>Bacilli</taxon>
        <taxon>Lactobacillales</taxon>
        <taxon>Lactobacillaceae</taxon>
        <taxon>Lapidilactobacillus</taxon>
    </lineage>
</organism>
<evidence type="ECO:0000259" key="2">
    <source>
        <dbReference type="PROSITE" id="PS50056"/>
    </source>
</evidence>
<proteinExistence type="inferred from homology"/>
<comment type="similarity">
    <text evidence="1">Belongs to the protein-tyrosine phosphatase family.</text>
</comment>
<gene>
    <name evidence="3" type="ORF">ACFQ4L_01810</name>
</gene>
<keyword evidence="4" id="KW-1185">Reference proteome</keyword>
<dbReference type="RefSeq" id="WP_125578765.1">
    <property type="nucleotide sequence ID" value="NZ_JBHTOF010000019.1"/>
</dbReference>
<evidence type="ECO:0000313" key="4">
    <source>
        <dbReference type="Proteomes" id="UP001597244"/>
    </source>
</evidence>
<dbReference type="EMBL" id="JBHTOF010000019">
    <property type="protein sequence ID" value="MFD1464828.1"/>
    <property type="molecule type" value="Genomic_DNA"/>
</dbReference>
<protein>
    <submittedName>
        <fullName evidence="3">Tyrosine-protein phosphatase</fullName>
    </submittedName>
</protein>
<sequence length="275" mass="31173">MAQSSTNLNKVVPPERVVVLNGSINFRDLGGYANSHGQKIAWRKIYRAASLGGLTASDRHLLGDLDIVHDIDLRSPSEQQSYPDQTWTGAELISNPLYPPTNFGRIMSNHRVRKLFNWRHEIPNLENPIARIYQNVVLSSHSQQAFAKTFQILLDQHDNEATVFHCAAGKDRTGMTAALILMALEVPDDVIIQDYLLTNDLYNYSDKREPPTNDKIQQAVAQMNTHEGEALYIEGVLKTINEGYGGISEYWQHALQLSKSDLQKFRQKFLIDKQK</sequence>
<dbReference type="Proteomes" id="UP001597244">
    <property type="component" value="Unassembled WGS sequence"/>
</dbReference>
<accession>A0ABW4DLQ7</accession>
<dbReference type="PANTHER" id="PTHR31126">
    <property type="entry name" value="TYROSINE-PROTEIN PHOSPHATASE"/>
    <property type="match status" value="1"/>
</dbReference>
<reference evidence="4" key="1">
    <citation type="journal article" date="2019" name="Int. J. Syst. Evol. Microbiol.">
        <title>The Global Catalogue of Microorganisms (GCM) 10K type strain sequencing project: providing services to taxonomists for standard genome sequencing and annotation.</title>
        <authorList>
            <consortium name="The Broad Institute Genomics Platform"/>
            <consortium name="The Broad Institute Genome Sequencing Center for Infectious Disease"/>
            <person name="Wu L."/>
            <person name="Ma J."/>
        </authorList>
    </citation>
    <scope>NUCLEOTIDE SEQUENCE [LARGE SCALE GENOMIC DNA]</scope>
    <source>
        <strain evidence="4">CCM 8951</strain>
    </source>
</reference>
<dbReference type="SUPFAM" id="SSF52799">
    <property type="entry name" value="(Phosphotyrosine protein) phosphatases II"/>
    <property type="match status" value="1"/>
</dbReference>
<dbReference type="InterPro" id="IPR029021">
    <property type="entry name" value="Prot-tyrosine_phosphatase-like"/>
</dbReference>
<dbReference type="Gene3D" id="3.90.190.10">
    <property type="entry name" value="Protein tyrosine phosphatase superfamily"/>
    <property type="match status" value="1"/>
</dbReference>
<evidence type="ECO:0000313" key="3">
    <source>
        <dbReference type="EMBL" id="MFD1464828.1"/>
    </source>
</evidence>
<dbReference type="PROSITE" id="PS50056">
    <property type="entry name" value="TYR_PHOSPHATASE_2"/>
    <property type="match status" value="1"/>
</dbReference>
<dbReference type="InterPro" id="IPR026893">
    <property type="entry name" value="Tyr/Ser_Pase_IphP-type"/>
</dbReference>
<dbReference type="Pfam" id="PF13350">
    <property type="entry name" value="Y_phosphatase3"/>
    <property type="match status" value="1"/>
</dbReference>
<dbReference type="PANTHER" id="PTHR31126:SF1">
    <property type="entry name" value="TYROSINE SPECIFIC PROTEIN PHOSPHATASES DOMAIN-CONTAINING PROTEIN"/>
    <property type="match status" value="1"/>
</dbReference>
<dbReference type="InterPro" id="IPR016130">
    <property type="entry name" value="Tyr_Pase_AS"/>
</dbReference>
<dbReference type="InterPro" id="IPR000387">
    <property type="entry name" value="Tyr_Pase_dom"/>
</dbReference>
<feature type="domain" description="Tyrosine specific protein phosphatases" evidence="2">
    <location>
        <begin position="144"/>
        <end position="185"/>
    </location>
</feature>
<evidence type="ECO:0000256" key="1">
    <source>
        <dbReference type="ARBA" id="ARBA00009580"/>
    </source>
</evidence>
<comment type="caution">
    <text evidence="3">The sequence shown here is derived from an EMBL/GenBank/DDBJ whole genome shotgun (WGS) entry which is preliminary data.</text>
</comment>